<evidence type="ECO:0000256" key="3">
    <source>
        <dbReference type="ARBA" id="ARBA00022596"/>
    </source>
</evidence>
<dbReference type="Proteomes" id="UP000501253">
    <property type="component" value="Chromosome"/>
</dbReference>
<dbReference type="GO" id="GO:0004601">
    <property type="term" value="F:peroxidase activity"/>
    <property type="evidence" value="ECO:0007669"/>
    <property type="project" value="TreeGrafter"/>
</dbReference>
<gene>
    <name evidence="11" type="primary">cooS</name>
    <name evidence="11" type="ORF">FVE67_00270</name>
</gene>
<name>A0A6H1WQ60_9BACT</name>
<feature type="binding site" evidence="10">
    <location>
        <position position="56"/>
    </location>
    <ligand>
        <name>[4Fe-4S] cluster</name>
        <dbReference type="ChEBI" id="CHEBI:49883"/>
        <label>2</label>
    </ligand>
</feature>
<keyword evidence="5 9" id="KW-0560">Oxidoreductase</keyword>
<evidence type="ECO:0000313" key="11">
    <source>
        <dbReference type="EMBL" id="QJA05313.1"/>
    </source>
</evidence>
<feature type="binding site" evidence="10">
    <location>
        <position position="483"/>
    </location>
    <ligand>
        <name>[Ni-4Fe-4S] cluster</name>
        <dbReference type="ChEBI" id="CHEBI:47739"/>
    </ligand>
</feature>
<comment type="cofactor">
    <cofactor evidence="1">
        <name>[4Fe-4S] cluster</name>
        <dbReference type="ChEBI" id="CHEBI:49883"/>
    </cofactor>
</comment>
<feature type="binding site" evidence="10">
    <location>
        <position position="342"/>
    </location>
    <ligand>
        <name>[Ni-4Fe-4S] cluster</name>
        <dbReference type="ChEBI" id="CHEBI:47739"/>
    </ligand>
</feature>
<dbReference type="KEGG" id="tmai:FVE67_00270"/>
<keyword evidence="4 9" id="KW-0479">Metal-binding</keyword>
<evidence type="ECO:0000256" key="10">
    <source>
        <dbReference type="PIRSR" id="PIRSR005023-1"/>
    </source>
</evidence>
<feature type="binding site" evidence="10">
    <location>
        <position position="304"/>
    </location>
    <ligand>
        <name>[Ni-4Fe-4S] cluster</name>
        <dbReference type="ChEBI" id="CHEBI:47739"/>
    </ligand>
</feature>
<organism evidence="11 12">
    <name type="scientific">Thermosulfurimonas marina</name>
    <dbReference type="NCBI Taxonomy" id="2047767"/>
    <lineage>
        <taxon>Bacteria</taxon>
        <taxon>Pseudomonadati</taxon>
        <taxon>Thermodesulfobacteriota</taxon>
        <taxon>Thermodesulfobacteria</taxon>
        <taxon>Thermodesulfobacteriales</taxon>
        <taxon>Thermodesulfobacteriaceae</taxon>
        <taxon>Thermosulfurimonas</taxon>
    </lineage>
</organism>
<dbReference type="PIRSF" id="PIRSF005023">
    <property type="entry name" value="CODH"/>
    <property type="match status" value="1"/>
</dbReference>
<dbReference type="PANTHER" id="PTHR30109:SF4">
    <property type="entry name" value="CARBON MONOXIDE DEHYDROGENASE"/>
    <property type="match status" value="1"/>
</dbReference>
<dbReference type="GO" id="GO:0051539">
    <property type="term" value="F:4 iron, 4 sulfur cluster binding"/>
    <property type="evidence" value="ECO:0007669"/>
    <property type="project" value="UniProtKB-UniRule"/>
</dbReference>
<dbReference type="InterPro" id="IPR016101">
    <property type="entry name" value="CO_DH_a-bundle"/>
</dbReference>
<dbReference type="Gene3D" id="3.40.50.2030">
    <property type="match status" value="2"/>
</dbReference>
<keyword evidence="7 9" id="KW-0411">Iron-sulfur</keyword>
<dbReference type="AlphaFoldDB" id="A0A6H1WQ60"/>
<dbReference type="SUPFAM" id="SSF56821">
    <property type="entry name" value="Prismane protein-like"/>
    <property type="match status" value="1"/>
</dbReference>
<dbReference type="GO" id="GO:0006091">
    <property type="term" value="P:generation of precursor metabolites and energy"/>
    <property type="evidence" value="ECO:0007669"/>
    <property type="project" value="InterPro"/>
</dbReference>
<evidence type="ECO:0000256" key="1">
    <source>
        <dbReference type="ARBA" id="ARBA00001966"/>
    </source>
</evidence>
<feature type="binding site" evidence="10">
    <location>
        <position position="55"/>
    </location>
    <ligand>
        <name>[4Fe-4S] cluster</name>
        <dbReference type="ChEBI" id="CHEBI:49883"/>
        <label>1</label>
        <note>ligand shared between dimeric partners</note>
    </ligand>
</feature>
<dbReference type="EC" id="1.2.7.4" evidence="9"/>
<keyword evidence="2 9" id="KW-0004">4Fe-4S</keyword>
<evidence type="ECO:0000256" key="8">
    <source>
        <dbReference type="ARBA" id="ARBA00048733"/>
    </source>
</evidence>
<feature type="binding site" evidence="10">
    <location>
        <position position="64"/>
    </location>
    <ligand>
        <name>[4Fe-4S] cluster</name>
        <dbReference type="ChEBI" id="CHEBI:49883"/>
        <label>2</label>
    </ligand>
</feature>
<dbReference type="GO" id="GO:0043885">
    <property type="term" value="F:anaerobic carbon-monoxide dehydrogenase activity"/>
    <property type="evidence" value="ECO:0007669"/>
    <property type="project" value="UniProtKB-UniRule"/>
</dbReference>
<dbReference type="GO" id="GO:0016151">
    <property type="term" value="F:nickel cation binding"/>
    <property type="evidence" value="ECO:0007669"/>
    <property type="project" value="InterPro"/>
</dbReference>
<reference evidence="11 12" key="1">
    <citation type="submission" date="2019-08" db="EMBL/GenBank/DDBJ databases">
        <title>Complete genome sequence of Thermosulfurimonas marina SU872T, an anaerobic thermophilic chemolithoautotrophic bacterium isolated from a shallow marine hydrothermal vent.</title>
        <authorList>
            <person name="Allioux M."/>
            <person name="Jebbar M."/>
            <person name="Slobodkina G."/>
            <person name="Slobodkin A."/>
            <person name="Moalic Y."/>
            <person name="Frolova A."/>
            <person name="Shao Z."/>
            <person name="Alain K."/>
        </authorList>
    </citation>
    <scope>NUCLEOTIDE SEQUENCE [LARGE SCALE GENOMIC DNA]</scope>
    <source>
        <strain evidence="11 12">SU872</strain>
    </source>
</reference>
<evidence type="ECO:0000256" key="2">
    <source>
        <dbReference type="ARBA" id="ARBA00022485"/>
    </source>
</evidence>
<keyword evidence="6 9" id="KW-0408">Iron</keyword>
<dbReference type="InterPro" id="IPR016099">
    <property type="entry name" value="Prismane-like_a/b-sand"/>
</dbReference>
<dbReference type="InterPro" id="IPR010047">
    <property type="entry name" value="CODH"/>
</dbReference>
<evidence type="ECO:0000256" key="6">
    <source>
        <dbReference type="ARBA" id="ARBA00023004"/>
    </source>
</evidence>
<dbReference type="GO" id="GO:0050418">
    <property type="term" value="F:hydroxylamine reductase activity"/>
    <property type="evidence" value="ECO:0007669"/>
    <property type="project" value="TreeGrafter"/>
</dbReference>
<accession>A0A6H1WQ60</accession>
<evidence type="ECO:0000313" key="12">
    <source>
        <dbReference type="Proteomes" id="UP000501253"/>
    </source>
</evidence>
<feature type="binding site" evidence="10">
    <location>
        <position position="268"/>
    </location>
    <ligand>
        <name>[Ni-4Fe-4S] cluster</name>
        <dbReference type="ChEBI" id="CHEBI:47739"/>
    </ligand>
</feature>
<dbReference type="Pfam" id="PF03063">
    <property type="entry name" value="Prismane"/>
    <property type="match status" value="1"/>
</dbReference>
<dbReference type="Gene3D" id="1.20.1270.30">
    <property type="match status" value="1"/>
</dbReference>
<comment type="catalytic activity">
    <reaction evidence="8 9">
        <text>CO + 2 oxidized [2Fe-2S]-[ferredoxin] + H2O = 2 reduced [2Fe-2S]-[ferredoxin] + CO2 + 2 H(+)</text>
        <dbReference type="Rhea" id="RHEA:21040"/>
        <dbReference type="Rhea" id="RHEA-COMP:10000"/>
        <dbReference type="Rhea" id="RHEA-COMP:10001"/>
        <dbReference type="ChEBI" id="CHEBI:15377"/>
        <dbReference type="ChEBI" id="CHEBI:15378"/>
        <dbReference type="ChEBI" id="CHEBI:16526"/>
        <dbReference type="ChEBI" id="CHEBI:17245"/>
        <dbReference type="ChEBI" id="CHEBI:33737"/>
        <dbReference type="ChEBI" id="CHEBI:33738"/>
        <dbReference type="EC" id="1.2.7.4"/>
    </reaction>
</comment>
<proteinExistence type="predicted"/>
<dbReference type="EMBL" id="CP042909">
    <property type="protein sequence ID" value="QJA05313.1"/>
    <property type="molecule type" value="Genomic_DNA"/>
</dbReference>
<dbReference type="RefSeq" id="WP_168718678.1">
    <property type="nucleotide sequence ID" value="NZ_CP042909.1"/>
</dbReference>
<keyword evidence="3 10" id="KW-0533">Nickel</keyword>
<keyword evidence="12" id="KW-1185">Reference proteome</keyword>
<evidence type="ECO:0000256" key="7">
    <source>
        <dbReference type="ARBA" id="ARBA00023014"/>
    </source>
</evidence>
<evidence type="ECO:0000256" key="9">
    <source>
        <dbReference type="PIRNR" id="PIRNR005023"/>
    </source>
</evidence>
<sequence length="682" mass="73913">MDTRARFKKKKAAPKVQNETARVIYERLGDEVLTTPARVERRGTTPCLFGKGGTCCRVCNMGPCQVVEGVEELRGVCGASAATVVARNFGRMVAGGASAHSDHGRQVAIDFYETVHGETPFEVKDKRKLRVVAQALGVNPDQEEQALLQEMAEAALRVFNQQEGEIPLLNRAPEKRKQLWRELGVWPRGVDREVVELLHRTTIGVDQDHRNIFMACARTALADGWGGSMIATEFQDLLFGNPGPIKARVNIGLSVIREDMVNVAVHGHEPVLAEALAIAASDPEIVEEAKKVGAKGVNLAGICCTGNEVLMRRGIPVAGSFLQQEAAIATGALEAVVVDVQCIMQNVAEIARHFHTAVITTNPRARMEGAIHIEFDARKALECAKQILREAIARFPKRDKSRVDIPDHSVDVVVGFSHETILYMLGGRFRASYKPLNENIINGKILGVAAIVGCDNFRVDEEVHVELAKELIANNVLVLTTGCAATGLGRAGLLRPEAAELAGDSLREVLEAVGCPPVLHMGSCVDNSRILIAATEMVNTGGLGEDISDLPAVGCAPQWMSEKAITIGQYFVASGATVVFGPDFPTLKSQVATDFLFHEMERIFGAGWRVARKAGEFAAIMIDHIQAKRKALGIDKPKPRVLYDMAMRRALESPKVTSPFHGLGCFGPVSLRVSPEEEKKAA</sequence>
<feature type="binding site" evidence="10">
    <location>
        <position position="524"/>
    </location>
    <ligand>
        <name>[Ni-4Fe-4S] cluster</name>
        <dbReference type="ChEBI" id="CHEBI:47739"/>
    </ligand>
</feature>
<dbReference type="PANTHER" id="PTHR30109">
    <property type="entry name" value="HYDROXYLAMINE REDUCTASE"/>
    <property type="match status" value="1"/>
</dbReference>
<dbReference type="NCBIfam" id="TIGR01702">
    <property type="entry name" value="CO_DH_cata"/>
    <property type="match status" value="1"/>
</dbReference>
<evidence type="ECO:0000256" key="5">
    <source>
        <dbReference type="ARBA" id="ARBA00023002"/>
    </source>
</evidence>
<feature type="binding site" evidence="10">
    <location>
        <position position="59"/>
    </location>
    <ligand>
        <name>[4Fe-4S] cluster</name>
        <dbReference type="ChEBI" id="CHEBI:49883"/>
        <label>2</label>
    </ligand>
</feature>
<feature type="binding site" evidence="10">
    <location>
        <position position="47"/>
    </location>
    <ligand>
        <name>[4Fe-4S] cluster</name>
        <dbReference type="ChEBI" id="CHEBI:49883"/>
        <label>1</label>
        <note>ligand shared between dimeric partners</note>
    </ligand>
</feature>
<feature type="binding site" evidence="10">
    <location>
        <position position="77"/>
    </location>
    <ligand>
        <name>[4Fe-4S] cluster</name>
        <dbReference type="ChEBI" id="CHEBI:49883"/>
        <label>2</label>
    </ligand>
</feature>
<feature type="binding site" evidence="10">
    <location>
        <position position="454"/>
    </location>
    <ligand>
        <name>[Ni-4Fe-4S] cluster</name>
        <dbReference type="ChEBI" id="CHEBI:47739"/>
    </ligand>
</feature>
<evidence type="ECO:0000256" key="4">
    <source>
        <dbReference type="ARBA" id="ARBA00022723"/>
    </source>
</evidence>
<dbReference type="InterPro" id="IPR004137">
    <property type="entry name" value="HCP/CODH"/>
</dbReference>
<dbReference type="GO" id="GO:0042542">
    <property type="term" value="P:response to hydrogen peroxide"/>
    <property type="evidence" value="ECO:0007669"/>
    <property type="project" value="TreeGrafter"/>
</dbReference>
<protein>
    <recommendedName>
        <fullName evidence="9">Carbon monoxide dehydrogenase</fullName>
        <ecNumber evidence="9">1.2.7.4</ecNumber>
    </recommendedName>
</protein>
<dbReference type="InterPro" id="IPR011254">
    <property type="entry name" value="Prismane-like_sf"/>
</dbReference>